<comment type="caution">
    <text evidence="2">The sequence shown here is derived from an EMBL/GenBank/DDBJ whole genome shotgun (WGS) entry which is preliminary data.</text>
</comment>
<proteinExistence type="predicted"/>
<evidence type="ECO:0000259" key="1">
    <source>
        <dbReference type="Pfam" id="PF24831"/>
    </source>
</evidence>
<feature type="domain" description="DUF7715" evidence="1">
    <location>
        <begin position="1"/>
        <end position="126"/>
    </location>
</feature>
<evidence type="ECO:0000313" key="2">
    <source>
        <dbReference type="EMBL" id="MEQ3539375.1"/>
    </source>
</evidence>
<dbReference type="EMBL" id="JBEDNP010000005">
    <property type="protein sequence ID" value="MEQ3539375.1"/>
    <property type="molecule type" value="Genomic_DNA"/>
</dbReference>
<name>A0ABV1JTW6_9PSEU</name>
<organism evidence="2 3">
    <name type="scientific">Pseudonocardia tropica</name>
    <dbReference type="NCBI Taxonomy" id="681289"/>
    <lineage>
        <taxon>Bacteria</taxon>
        <taxon>Bacillati</taxon>
        <taxon>Actinomycetota</taxon>
        <taxon>Actinomycetes</taxon>
        <taxon>Pseudonocardiales</taxon>
        <taxon>Pseudonocardiaceae</taxon>
        <taxon>Pseudonocardia</taxon>
    </lineage>
</organism>
<sequence length="130" mass="14024">MKVLVATALTQGERSGDYHWCVEGELVWLPPACSRDEADPDGGCGCGRGFGGLNSRRATTTARVADLELSHADYVEALRSSLEQQGWVSEWGDVTPEADDLLACAAELQVGVVLGRRLDQLVPRSQQAPR</sequence>
<gene>
    <name evidence="2" type="ORF">WHI96_11115</name>
</gene>
<dbReference type="Pfam" id="PF24831">
    <property type="entry name" value="DUF7715"/>
    <property type="match status" value="1"/>
</dbReference>
<accession>A0ABV1JTW6</accession>
<dbReference type="Proteomes" id="UP001464923">
    <property type="component" value="Unassembled WGS sequence"/>
</dbReference>
<evidence type="ECO:0000313" key="3">
    <source>
        <dbReference type="Proteomes" id="UP001464923"/>
    </source>
</evidence>
<dbReference type="RefSeq" id="WP_345654706.1">
    <property type="nucleotide sequence ID" value="NZ_BAABLY010000102.1"/>
</dbReference>
<reference evidence="2 3" key="1">
    <citation type="submission" date="2024-03" db="EMBL/GenBank/DDBJ databases">
        <title>Draft genome sequence of Pseudonocardia tropica JCM 19149.</title>
        <authorList>
            <person name="Butdee W."/>
            <person name="Duangmal K."/>
        </authorList>
    </citation>
    <scope>NUCLEOTIDE SEQUENCE [LARGE SCALE GENOMIC DNA]</scope>
    <source>
        <strain evidence="2 3">JCM 19149</strain>
    </source>
</reference>
<keyword evidence="3" id="KW-1185">Reference proteome</keyword>
<protein>
    <recommendedName>
        <fullName evidence="1">DUF7715 domain-containing protein</fullName>
    </recommendedName>
</protein>
<dbReference type="InterPro" id="IPR056132">
    <property type="entry name" value="DUF7715"/>
</dbReference>